<evidence type="ECO:0000313" key="3">
    <source>
        <dbReference type="Proteomes" id="UP000246050"/>
    </source>
</evidence>
<organism evidence="2 3">
    <name type="scientific">Micromonospora sicca</name>
    <dbReference type="NCBI Taxonomy" id="2202420"/>
    <lineage>
        <taxon>Bacteria</taxon>
        <taxon>Bacillati</taxon>
        <taxon>Actinomycetota</taxon>
        <taxon>Actinomycetes</taxon>
        <taxon>Micromonosporales</taxon>
        <taxon>Micromonosporaceae</taxon>
        <taxon>Micromonospora</taxon>
    </lineage>
</organism>
<comment type="caution">
    <text evidence="2">The sequence shown here is derived from an EMBL/GenBank/DDBJ whole genome shotgun (WGS) entry which is preliminary data.</text>
</comment>
<proteinExistence type="predicted"/>
<dbReference type="EMBL" id="QGKS01000187">
    <property type="protein sequence ID" value="PWR15371.1"/>
    <property type="molecule type" value="Genomic_DNA"/>
</dbReference>
<feature type="region of interest" description="Disordered" evidence="1">
    <location>
        <begin position="83"/>
        <end position="147"/>
    </location>
</feature>
<sequence>MPTTEDITPVGKWSGGEKLTVCVALYCTIAALRAVNAGRRDRSGRVLLLDNPIGRASHGSLVGLQRAVATAHKVQLVYTTEVKTPVPCPGSPTSSGWTTARAAPGTATSSLDDTLADTDQRLITGDRVAHDESSSGEGNRPQTEAST</sequence>
<evidence type="ECO:0000256" key="1">
    <source>
        <dbReference type="SAM" id="MobiDB-lite"/>
    </source>
</evidence>
<dbReference type="Proteomes" id="UP000246050">
    <property type="component" value="Unassembled WGS sequence"/>
</dbReference>
<feature type="compositionally biased region" description="Polar residues" evidence="1">
    <location>
        <begin position="135"/>
        <end position="147"/>
    </location>
</feature>
<reference evidence="2 3" key="1">
    <citation type="submission" date="2018-05" db="EMBL/GenBank/DDBJ databases">
        <title>Micromonosporas from Atacama Desert.</title>
        <authorList>
            <person name="Carro L."/>
            <person name="Golinska P."/>
            <person name="Klenk H.-P."/>
            <person name="Goodfellow M."/>
        </authorList>
    </citation>
    <scope>NUCLEOTIDE SEQUENCE [LARGE SCALE GENOMIC DNA]</scope>
    <source>
        <strain evidence="2 3">4G51</strain>
    </source>
</reference>
<gene>
    <name evidence="2" type="ORF">DKT69_11485</name>
</gene>
<accession>A0A317DL47</accession>
<name>A0A317DL47_9ACTN</name>
<dbReference type="AlphaFoldDB" id="A0A317DL47"/>
<protein>
    <submittedName>
        <fullName evidence="2">Uncharacterized protein</fullName>
    </submittedName>
</protein>
<evidence type="ECO:0000313" key="2">
    <source>
        <dbReference type="EMBL" id="PWR15371.1"/>
    </source>
</evidence>